<dbReference type="EMBL" id="VSSQ01000105">
    <property type="protein sequence ID" value="MPL77265.1"/>
    <property type="molecule type" value="Genomic_DNA"/>
</dbReference>
<dbReference type="PANTHER" id="PTHR32432:SF4">
    <property type="entry name" value="CELL DIVISION PROTEIN FTSA"/>
    <property type="match status" value="1"/>
</dbReference>
<comment type="caution">
    <text evidence="7">The sequence shown here is derived from an EMBL/GenBank/DDBJ whole genome shotgun (WGS) entry which is preliminary data.</text>
</comment>
<dbReference type="AlphaFoldDB" id="A0A644UE54"/>
<dbReference type="InterPro" id="IPR003494">
    <property type="entry name" value="SHS2_FtsA"/>
</dbReference>
<evidence type="ECO:0000259" key="6">
    <source>
        <dbReference type="SMART" id="SM00842"/>
    </source>
</evidence>
<keyword evidence="4" id="KW-0131">Cell cycle</keyword>
<dbReference type="InterPro" id="IPR050696">
    <property type="entry name" value="FtsA/MreB"/>
</dbReference>
<dbReference type="SMART" id="SM00842">
    <property type="entry name" value="FtsA"/>
    <property type="match status" value="1"/>
</dbReference>
<keyword evidence="2 7" id="KW-0132">Cell division</keyword>
<dbReference type="NCBIfam" id="TIGR01174">
    <property type="entry name" value="ftsA"/>
    <property type="match status" value="1"/>
</dbReference>
<evidence type="ECO:0000256" key="4">
    <source>
        <dbReference type="ARBA" id="ARBA00023306"/>
    </source>
</evidence>
<dbReference type="HAMAP" id="MF_02033">
    <property type="entry name" value="FtsA"/>
    <property type="match status" value="1"/>
</dbReference>
<evidence type="ECO:0000256" key="2">
    <source>
        <dbReference type="ARBA" id="ARBA00022618"/>
    </source>
</evidence>
<feature type="domain" description="SHS2" evidence="6">
    <location>
        <begin position="6"/>
        <end position="194"/>
    </location>
</feature>
<sequence>MEREIVVGIDIGTTKIAVFIGSKDEQGKPIILGMGKSESIGVDRGIVRNIEQTSISIKKAIEEVEQKTGYVVKEVFVGIAGNQIRNIQHRGNIMLESKGHIIREADKERLIKDQENLVLQPGEKIIHVVPQSFIVDGDGDIINPIGMPGSCLEGNFNIITGNVSNIENIIRSVEMANCKVRNLILEPIASAEAVVNASEKEAGVCLVDIGGGTTDVAIFHDGILRHTAVIPLAGNAITDDIKEGCSIIKTQAEALKTRFGSCLAASAKEDEIIAIPGFRGRDPREISMKTLAGIIQARMEMIIDQVLFEIKSKKYEKKLIAGIVLSGGGAKMRDCVQLTEFITGIEARVGTPQDHLGGTITEEITHPMHATGIGLILEGLKKIEKEDNSNKTPMATKFNEAIVEKEEEISVEEEASKEQNAKKKPSENKTKGFIVSWLEGLFKDDGTE</sequence>
<dbReference type="PANTHER" id="PTHR32432">
    <property type="entry name" value="CELL DIVISION PROTEIN FTSA-RELATED"/>
    <property type="match status" value="1"/>
</dbReference>
<evidence type="ECO:0000256" key="1">
    <source>
        <dbReference type="ARBA" id="ARBA00022475"/>
    </source>
</evidence>
<organism evidence="7">
    <name type="scientific">bioreactor metagenome</name>
    <dbReference type="NCBI Taxonomy" id="1076179"/>
    <lineage>
        <taxon>unclassified sequences</taxon>
        <taxon>metagenomes</taxon>
        <taxon>ecological metagenomes</taxon>
    </lineage>
</organism>
<reference evidence="7" key="1">
    <citation type="submission" date="2019-08" db="EMBL/GenBank/DDBJ databases">
        <authorList>
            <person name="Kucharzyk K."/>
            <person name="Murdoch R.W."/>
            <person name="Higgins S."/>
            <person name="Loffler F."/>
        </authorList>
    </citation>
    <scope>NUCLEOTIDE SEQUENCE</scope>
</reference>
<name>A0A644UE54_9ZZZZ</name>
<dbReference type="Pfam" id="PF02491">
    <property type="entry name" value="SHS2_FTSA"/>
    <property type="match status" value="1"/>
</dbReference>
<dbReference type="GO" id="GO:0051301">
    <property type="term" value="P:cell division"/>
    <property type="evidence" value="ECO:0007669"/>
    <property type="project" value="UniProtKB-KW"/>
</dbReference>
<dbReference type="PIRSF" id="PIRSF003101">
    <property type="entry name" value="FtsA"/>
    <property type="match status" value="1"/>
</dbReference>
<proteinExistence type="inferred from homology"/>
<dbReference type="SUPFAM" id="SSF53067">
    <property type="entry name" value="Actin-like ATPase domain"/>
    <property type="match status" value="2"/>
</dbReference>
<evidence type="ECO:0000313" key="7">
    <source>
        <dbReference type="EMBL" id="MPL77265.1"/>
    </source>
</evidence>
<gene>
    <name evidence="7" type="primary">ftsA_14</name>
    <name evidence="7" type="ORF">SDC9_23118</name>
</gene>
<evidence type="ECO:0000256" key="3">
    <source>
        <dbReference type="ARBA" id="ARBA00023136"/>
    </source>
</evidence>
<dbReference type="Gene3D" id="3.30.420.40">
    <property type="match status" value="2"/>
</dbReference>
<dbReference type="Pfam" id="PF14450">
    <property type="entry name" value="FtsA"/>
    <property type="match status" value="1"/>
</dbReference>
<keyword evidence="1" id="KW-1003">Cell membrane</keyword>
<evidence type="ECO:0000256" key="5">
    <source>
        <dbReference type="SAM" id="MobiDB-lite"/>
    </source>
</evidence>
<keyword evidence="3" id="KW-0472">Membrane</keyword>
<accession>A0A644UE54</accession>
<dbReference type="GO" id="GO:0032153">
    <property type="term" value="C:cell division site"/>
    <property type="evidence" value="ECO:0007669"/>
    <property type="project" value="TreeGrafter"/>
</dbReference>
<dbReference type="InterPro" id="IPR020823">
    <property type="entry name" value="Cell_div_FtsA"/>
</dbReference>
<feature type="region of interest" description="Disordered" evidence="5">
    <location>
        <begin position="405"/>
        <end position="429"/>
    </location>
</feature>
<dbReference type="InterPro" id="IPR043129">
    <property type="entry name" value="ATPase_NBD"/>
</dbReference>
<feature type="compositionally biased region" description="Basic and acidic residues" evidence="5">
    <location>
        <begin position="414"/>
        <end position="429"/>
    </location>
</feature>
<dbReference type="Gene3D" id="3.30.1490.110">
    <property type="match status" value="1"/>
</dbReference>
<protein>
    <submittedName>
        <fullName evidence="7">Cell division protein FtsA</fullName>
    </submittedName>
</protein>
<dbReference type="CDD" id="cd24048">
    <property type="entry name" value="ASKHA_NBD_FtsA"/>
    <property type="match status" value="1"/>
</dbReference>
<dbReference type="GO" id="GO:0009898">
    <property type="term" value="C:cytoplasmic side of plasma membrane"/>
    <property type="evidence" value="ECO:0007669"/>
    <property type="project" value="TreeGrafter"/>
</dbReference>